<keyword evidence="10" id="KW-1185">Reference proteome</keyword>
<dbReference type="InterPro" id="IPR002182">
    <property type="entry name" value="NB-ARC"/>
</dbReference>
<evidence type="ECO:0000259" key="6">
    <source>
        <dbReference type="Pfam" id="PF00931"/>
    </source>
</evidence>
<dbReference type="Pfam" id="PF20160">
    <property type="entry name" value="C-JID"/>
    <property type="match status" value="1"/>
</dbReference>
<dbReference type="SUPFAM" id="SSF52058">
    <property type="entry name" value="L domain-like"/>
    <property type="match status" value="1"/>
</dbReference>
<evidence type="ECO:0000256" key="3">
    <source>
        <dbReference type="ARBA" id="ARBA00022737"/>
    </source>
</evidence>
<keyword evidence="3" id="KW-0677">Repeat</keyword>
<dbReference type="InterPro" id="IPR032675">
    <property type="entry name" value="LRR_dom_sf"/>
</dbReference>
<sequence length="963" mass="107661">MDKWKKALQSVSRIVGLRLEADSDRTESNFISQVVEKLKTVIALIEREEGTNMVSTSMSSMNSIGNASSGDILQPIAPFPSNGMKEVLKQLEEKIDFKSEETQIVGIVGMPGTGKTALAEMHHQEWQYKFLFNEFFRGFREKSKDDYDWVKNTLLNAQLQRTGNVKIFVVLDDVSDKKQLEFLRTNPGLIKKGSKIVITTRDKGLIADLVEDTYVVPGLNDKEALQLFSHHAFNGQDCDHPPENFIEMSKMFVEYAGGNPLALQELGNELCGENEAHWRRRLETLPHCCNENIGRELRISYDDLTQMQKHAFLDIACFFRSEEEDYVQHLLDTNSGEAGSEVIRDLADKFMINISAGRVDMHNLFCTLGKEIGSSVEKNLGKSRLWNREDAREALVLKKGTVSARGVFLDMSKIGKGIALERKALIKMPNLRYLKIFDSGCPRQCEPVDGKVNLPEGLEFPLKEIRYLHWLKFPPEELPPDFNPENLIDLRLPYSKIKRVWRETKDTPNLKWVDLTHSTNLNDISALSNAISLRRLSLEGCTKLDKLPEGIENMKSLAFLNLRGCTRLLSLPDINNLISLKTLILSDCKMFNEFQVISDNLEYLHLDGTAIKGLPPSIQNLGKLIVLNLKDCNELESLPDCLDKLKALEELILSGCSRLTNFPHISSLQSSISQLYHLKWIDLTYCSNLTSLSTLPPNLRCLDAHGCTSLRTVASPLASLLPSTEQVPSSFIFTNCEKLEHVAMNEIMCYAHNKSRLISDALNRQNKRLALEALVGTCFPGIEVPAWFNHKAFGAVIKPELPRHWSESGFSNCDVGGLSEAGNEQCTVKSTHVFIGFTSWLNINKCREVGLKEGCIPAKASIEFKVTDGTCEAANCEVLKCGFSFVCESDNGSWNANAEATPMIYESNNGALEANAEATPVIVESNTGSSDANVVANPVVEGEIQGGGRFLGLLRRRAWFLNL</sequence>
<dbReference type="InterPro" id="IPR045344">
    <property type="entry name" value="C-JID"/>
</dbReference>
<evidence type="ECO:0000256" key="5">
    <source>
        <dbReference type="ARBA" id="ARBA00047304"/>
    </source>
</evidence>
<dbReference type="Gene3D" id="1.10.8.430">
    <property type="entry name" value="Helical domain of apoptotic protease-activating factors"/>
    <property type="match status" value="1"/>
</dbReference>
<dbReference type="PANTHER" id="PTHR11017">
    <property type="entry name" value="LEUCINE-RICH REPEAT-CONTAINING PROTEIN"/>
    <property type="match status" value="1"/>
</dbReference>
<organism evidence="9 10">
    <name type="scientific">Brassica napus</name>
    <name type="common">Rape</name>
    <dbReference type="NCBI Taxonomy" id="3708"/>
    <lineage>
        <taxon>Eukaryota</taxon>
        <taxon>Viridiplantae</taxon>
        <taxon>Streptophyta</taxon>
        <taxon>Embryophyta</taxon>
        <taxon>Tracheophyta</taxon>
        <taxon>Spermatophyta</taxon>
        <taxon>Magnoliopsida</taxon>
        <taxon>eudicotyledons</taxon>
        <taxon>Gunneridae</taxon>
        <taxon>Pentapetalae</taxon>
        <taxon>rosids</taxon>
        <taxon>malvids</taxon>
        <taxon>Brassicales</taxon>
        <taxon>Brassicaceae</taxon>
        <taxon>Brassiceae</taxon>
        <taxon>Brassica</taxon>
    </lineage>
</organism>
<dbReference type="InterPro" id="IPR027417">
    <property type="entry name" value="P-loop_NTPase"/>
</dbReference>
<evidence type="ECO:0000313" key="10">
    <source>
        <dbReference type="Proteomes" id="UP000028999"/>
    </source>
</evidence>
<evidence type="ECO:0000313" key="9">
    <source>
        <dbReference type="EMBL" id="CDY55271.1"/>
    </source>
</evidence>
<evidence type="ECO:0000256" key="2">
    <source>
        <dbReference type="ARBA" id="ARBA00022614"/>
    </source>
</evidence>
<feature type="domain" description="Disease resistance protein Roq1-like winged-helix" evidence="8">
    <location>
        <begin position="308"/>
        <end position="374"/>
    </location>
</feature>
<dbReference type="Gramene" id="CDY55271">
    <property type="protein sequence ID" value="CDY55271"/>
    <property type="gene ID" value="GSBRNA2T00016622001"/>
</dbReference>
<dbReference type="PRINTS" id="PR00364">
    <property type="entry name" value="DISEASERSIST"/>
</dbReference>
<dbReference type="InterPro" id="IPR001611">
    <property type="entry name" value="Leu-rich_rpt"/>
</dbReference>
<dbReference type="OMA" id="NELCGEN"/>
<dbReference type="GO" id="GO:0061809">
    <property type="term" value="F:NAD+ nucleosidase activity, cyclic ADP-ribose generating"/>
    <property type="evidence" value="ECO:0007669"/>
    <property type="project" value="UniProtKB-EC"/>
</dbReference>
<keyword evidence="2" id="KW-0433">Leucine-rich repeat</keyword>
<dbReference type="FunFam" id="3.80.10.10:FF:000386">
    <property type="entry name" value="Disease resistance protein RPS4"/>
    <property type="match status" value="1"/>
</dbReference>
<dbReference type="Proteomes" id="UP000028999">
    <property type="component" value="Unassembled WGS sequence"/>
</dbReference>
<name>A0A078IY26_BRANA</name>
<proteinExistence type="predicted"/>
<dbReference type="GO" id="GO:0006952">
    <property type="term" value="P:defense response"/>
    <property type="evidence" value="ECO:0007669"/>
    <property type="project" value="InterPro"/>
</dbReference>
<dbReference type="Pfam" id="PF23282">
    <property type="entry name" value="WHD_ROQ1"/>
    <property type="match status" value="1"/>
</dbReference>
<dbReference type="Pfam" id="PF13855">
    <property type="entry name" value="LRR_8"/>
    <property type="match status" value="1"/>
</dbReference>
<accession>A0A078IY26</accession>
<dbReference type="Pfam" id="PF00931">
    <property type="entry name" value="NB-ARC"/>
    <property type="match status" value="1"/>
</dbReference>
<reference evidence="9 10" key="1">
    <citation type="journal article" date="2014" name="Science">
        <title>Plant genetics. Early allopolyploid evolution in the post-Neolithic Brassica napus oilseed genome.</title>
        <authorList>
            <person name="Chalhoub B."/>
            <person name="Denoeud F."/>
            <person name="Liu S."/>
            <person name="Parkin I.A."/>
            <person name="Tang H."/>
            <person name="Wang X."/>
            <person name="Chiquet J."/>
            <person name="Belcram H."/>
            <person name="Tong C."/>
            <person name="Samans B."/>
            <person name="Correa M."/>
            <person name="Da Silva C."/>
            <person name="Just J."/>
            <person name="Falentin C."/>
            <person name="Koh C.S."/>
            <person name="Le Clainche I."/>
            <person name="Bernard M."/>
            <person name="Bento P."/>
            <person name="Noel B."/>
            <person name="Labadie K."/>
            <person name="Alberti A."/>
            <person name="Charles M."/>
            <person name="Arnaud D."/>
            <person name="Guo H."/>
            <person name="Daviaud C."/>
            <person name="Alamery S."/>
            <person name="Jabbari K."/>
            <person name="Zhao M."/>
            <person name="Edger P.P."/>
            <person name="Chelaifa H."/>
            <person name="Tack D."/>
            <person name="Lassalle G."/>
            <person name="Mestiri I."/>
            <person name="Schnel N."/>
            <person name="Le Paslier M.C."/>
            <person name="Fan G."/>
            <person name="Renault V."/>
            <person name="Bayer P.E."/>
            <person name="Golicz A.A."/>
            <person name="Manoli S."/>
            <person name="Lee T.H."/>
            <person name="Thi V.H."/>
            <person name="Chalabi S."/>
            <person name="Hu Q."/>
            <person name="Fan C."/>
            <person name="Tollenaere R."/>
            <person name="Lu Y."/>
            <person name="Battail C."/>
            <person name="Shen J."/>
            <person name="Sidebottom C.H."/>
            <person name="Wang X."/>
            <person name="Canaguier A."/>
            <person name="Chauveau A."/>
            <person name="Berard A."/>
            <person name="Deniot G."/>
            <person name="Guan M."/>
            <person name="Liu Z."/>
            <person name="Sun F."/>
            <person name="Lim Y.P."/>
            <person name="Lyons E."/>
            <person name="Town C.D."/>
            <person name="Bancroft I."/>
            <person name="Wang X."/>
            <person name="Meng J."/>
            <person name="Ma J."/>
            <person name="Pires J.C."/>
            <person name="King G.J."/>
            <person name="Brunel D."/>
            <person name="Delourme R."/>
            <person name="Renard M."/>
            <person name="Aury J.M."/>
            <person name="Adams K.L."/>
            <person name="Batley J."/>
            <person name="Snowdon R.J."/>
            <person name="Tost J."/>
            <person name="Edwards D."/>
            <person name="Zhou Y."/>
            <person name="Hua W."/>
            <person name="Sharpe A.G."/>
            <person name="Paterson A.H."/>
            <person name="Guan C."/>
            <person name="Wincker P."/>
        </authorList>
    </citation>
    <scope>NUCLEOTIDE SEQUENCE [LARGE SCALE GENOMIC DNA]</scope>
    <source>
        <strain evidence="10">cv. Darmor-bzh</strain>
    </source>
</reference>
<dbReference type="InterPro" id="IPR058192">
    <property type="entry name" value="WHD_ROQ1-like"/>
</dbReference>
<dbReference type="AlphaFoldDB" id="A0A078IY26"/>
<protein>
    <recommendedName>
        <fullName evidence="1">ADP-ribosyl cyclase/cyclic ADP-ribose hydrolase</fullName>
        <ecNumber evidence="1">3.2.2.6</ecNumber>
    </recommendedName>
</protein>
<feature type="domain" description="C-JID" evidence="7">
    <location>
        <begin position="779"/>
        <end position="886"/>
    </location>
</feature>
<gene>
    <name evidence="9" type="primary">BnaC07g18280D</name>
    <name evidence="9" type="ORF">GSBRNA2T00016622001</name>
</gene>
<keyword evidence="4" id="KW-0520">NAD</keyword>
<dbReference type="InterPro" id="IPR042197">
    <property type="entry name" value="Apaf_helical"/>
</dbReference>
<evidence type="ECO:0000256" key="4">
    <source>
        <dbReference type="ARBA" id="ARBA00023027"/>
    </source>
</evidence>
<feature type="domain" description="NB-ARC" evidence="6">
    <location>
        <begin position="154"/>
        <end position="237"/>
    </location>
</feature>
<dbReference type="SUPFAM" id="SSF52540">
    <property type="entry name" value="P-loop containing nucleoside triphosphate hydrolases"/>
    <property type="match status" value="1"/>
</dbReference>
<evidence type="ECO:0000259" key="8">
    <source>
        <dbReference type="Pfam" id="PF23282"/>
    </source>
</evidence>
<evidence type="ECO:0000259" key="7">
    <source>
        <dbReference type="Pfam" id="PF20160"/>
    </source>
</evidence>
<dbReference type="EMBL" id="LK033390">
    <property type="protein sequence ID" value="CDY55271.1"/>
    <property type="molecule type" value="Genomic_DNA"/>
</dbReference>
<dbReference type="PANTHER" id="PTHR11017:SF589">
    <property type="entry name" value="ADP-RIBOSYL CYCLASE_CYCLIC ADP-RIBOSE HYDROLASE-RELATED"/>
    <property type="match status" value="1"/>
</dbReference>
<dbReference type="InterPro" id="IPR011713">
    <property type="entry name" value="Leu-rich_rpt_3"/>
</dbReference>
<dbReference type="PaxDb" id="3708-A0A078IY26"/>
<dbReference type="InterPro" id="IPR044974">
    <property type="entry name" value="Disease_R_plants"/>
</dbReference>
<dbReference type="GO" id="GO:0043531">
    <property type="term" value="F:ADP binding"/>
    <property type="evidence" value="ECO:0007669"/>
    <property type="project" value="InterPro"/>
</dbReference>
<dbReference type="Gene3D" id="3.40.50.300">
    <property type="entry name" value="P-loop containing nucleotide triphosphate hydrolases"/>
    <property type="match status" value="1"/>
</dbReference>
<dbReference type="Gene3D" id="3.80.10.10">
    <property type="entry name" value="Ribonuclease Inhibitor"/>
    <property type="match status" value="2"/>
</dbReference>
<dbReference type="Pfam" id="PF07725">
    <property type="entry name" value="LRR_3"/>
    <property type="match status" value="1"/>
</dbReference>
<evidence type="ECO:0000256" key="1">
    <source>
        <dbReference type="ARBA" id="ARBA00011982"/>
    </source>
</evidence>
<dbReference type="EC" id="3.2.2.6" evidence="1"/>
<comment type="catalytic activity">
    <reaction evidence="5">
        <text>NAD(+) + H2O = ADP-D-ribose + nicotinamide + H(+)</text>
        <dbReference type="Rhea" id="RHEA:16301"/>
        <dbReference type="ChEBI" id="CHEBI:15377"/>
        <dbReference type="ChEBI" id="CHEBI:15378"/>
        <dbReference type="ChEBI" id="CHEBI:17154"/>
        <dbReference type="ChEBI" id="CHEBI:57540"/>
        <dbReference type="ChEBI" id="CHEBI:57967"/>
        <dbReference type="EC" id="3.2.2.6"/>
    </reaction>
    <physiologicalReaction direction="left-to-right" evidence="5">
        <dbReference type="Rhea" id="RHEA:16302"/>
    </physiologicalReaction>
</comment>